<reference evidence="2" key="2">
    <citation type="submission" date="2021-04" db="EMBL/GenBank/DDBJ databases">
        <authorList>
            <person name="Gilroy R."/>
        </authorList>
    </citation>
    <scope>NUCLEOTIDE SEQUENCE</scope>
    <source>
        <strain evidence="2">CHK187-11901</strain>
    </source>
</reference>
<dbReference type="Gene3D" id="3.40.1360.10">
    <property type="match status" value="1"/>
</dbReference>
<evidence type="ECO:0000259" key="1">
    <source>
        <dbReference type="Pfam" id="PF09983"/>
    </source>
</evidence>
<evidence type="ECO:0000313" key="3">
    <source>
        <dbReference type="Proteomes" id="UP000823896"/>
    </source>
</evidence>
<accession>A0A9D2NRN3</accession>
<dbReference type="InterPro" id="IPR024534">
    <property type="entry name" value="JetD_C"/>
</dbReference>
<sequence length="411" mass="47878">MKTNQNDYVKAILTQLAEAYRRSRKDDGTNVINRRTALKPEKLYRAYRRNDGDPTEIEALNEAAQQCLKAGFIRYEMQRYSNEIETIYLEDSQIETIEAYLKEHYGYQSKHERMDIVRAIIRRYEGKSPAADALCQEMRESLEHNRIPANYEQKADILRALVFIENNTVPLYVREVSQMVYGSTKYFEEKTCDAVCRRLRRQAKRPCGHDEMLSEILMDHQIYPEQQRLCLKGEITLRKSGTLIEVSAFPGGIEFAVEELKDIETVQVHAQRFITVENKTAYYRCHERNSAFFYLGGYVNRTQRDFLKQVHADNPQLSFCHFGDIDAGGFYIHAHLCTMTGIPFALCHMSVQELRDPRYADCLQPLTAQDQSRLNQLAQKALYQDTVTYMLSEGVKLEQEIISFHMYGHKP</sequence>
<reference evidence="2" key="1">
    <citation type="journal article" date="2021" name="PeerJ">
        <title>Extensive microbial diversity within the chicken gut microbiome revealed by metagenomics and culture.</title>
        <authorList>
            <person name="Gilroy R."/>
            <person name="Ravi A."/>
            <person name="Getino M."/>
            <person name="Pursley I."/>
            <person name="Horton D.L."/>
            <person name="Alikhan N.F."/>
            <person name="Baker D."/>
            <person name="Gharbi K."/>
            <person name="Hall N."/>
            <person name="Watson M."/>
            <person name="Adriaenssens E.M."/>
            <person name="Foster-Nyarko E."/>
            <person name="Jarju S."/>
            <person name="Secka A."/>
            <person name="Antonio M."/>
            <person name="Oren A."/>
            <person name="Chaudhuri R.R."/>
            <person name="La Ragione R."/>
            <person name="Hildebrand F."/>
            <person name="Pallen M.J."/>
        </authorList>
    </citation>
    <scope>NUCLEOTIDE SEQUENCE</scope>
    <source>
        <strain evidence="2">CHK187-11901</strain>
    </source>
</reference>
<proteinExistence type="predicted"/>
<dbReference type="InterPro" id="IPR036078">
    <property type="entry name" value="Spo11/TopoVI_A_sf"/>
</dbReference>
<dbReference type="Proteomes" id="UP000823896">
    <property type="component" value="Unassembled WGS sequence"/>
</dbReference>
<dbReference type="AlphaFoldDB" id="A0A9D2NRN3"/>
<protein>
    <submittedName>
        <fullName evidence="2">DUF2220 domain-containing protein</fullName>
    </submittedName>
</protein>
<dbReference type="GO" id="GO:0005694">
    <property type="term" value="C:chromosome"/>
    <property type="evidence" value="ECO:0007669"/>
    <property type="project" value="InterPro"/>
</dbReference>
<dbReference type="Pfam" id="PF09983">
    <property type="entry name" value="JetD_C"/>
    <property type="match status" value="1"/>
</dbReference>
<feature type="domain" description="Wadjet protein JetD C-terminal" evidence="1">
    <location>
        <begin position="251"/>
        <end position="406"/>
    </location>
</feature>
<organism evidence="2 3">
    <name type="scientific">Candidatus Merdibacter merdavium</name>
    <dbReference type="NCBI Taxonomy" id="2838692"/>
    <lineage>
        <taxon>Bacteria</taxon>
        <taxon>Bacillati</taxon>
        <taxon>Bacillota</taxon>
        <taxon>Erysipelotrichia</taxon>
        <taxon>Erysipelotrichales</taxon>
        <taxon>Erysipelotrichaceae</taxon>
        <taxon>Merdibacter</taxon>
    </lineage>
</organism>
<gene>
    <name evidence="2" type="ORF">H9702_00045</name>
</gene>
<name>A0A9D2NRN3_9FIRM</name>
<dbReference type="SUPFAM" id="SSF56726">
    <property type="entry name" value="DNA topoisomerase IV, alpha subunit"/>
    <property type="match status" value="1"/>
</dbReference>
<dbReference type="EMBL" id="DWWM01000001">
    <property type="protein sequence ID" value="HJC35508.1"/>
    <property type="molecule type" value="Genomic_DNA"/>
</dbReference>
<dbReference type="GO" id="GO:0003677">
    <property type="term" value="F:DNA binding"/>
    <property type="evidence" value="ECO:0007669"/>
    <property type="project" value="InterPro"/>
</dbReference>
<comment type="caution">
    <text evidence="2">The sequence shown here is derived from an EMBL/GenBank/DDBJ whole genome shotgun (WGS) entry which is preliminary data.</text>
</comment>
<evidence type="ECO:0000313" key="2">
    <source>
        <dbReference type="EMBL" id="HJC35508.1"/>
    </source>
</evidence>